<protein>
    <recommendedName>
        <fullName evidence="4">Electron transport complex subunit RsxD</fullName>
    </recommendedName>
</protein>
<evidence type="ECO:0000313" key="3">
    <source>
        <dbReference type="Proteomes" id="UP000176645"/>
    </source>
</evidence>
<dbReference type="AlphaFoldDB" id="A0A1G1WI09"/>
<name>A0A1G1WI09_9BACT</name>
<feature type="transmembrane region" description="Helical" evidence="1">
    <location>
        <begin position="122"/>
        <end position="139"/>
    </location>
</feature>
<dbReference type="EMBL" id="MHCU01000040">
    <property type="protein sequence ID" value="OGY27355.1"/>
    <property type="molecule type" value="Genomic_DNA"/>
</dbReference>
<evidence type="ECO:0000256" key="1">
    <source>
        <dbReference type="SAM" id="Phobius"/>
    </source>
</evidence>
<keyword evidence="1" id="KW-0812">Transmembrane</keyword>
<comment type="caution">
    <text evidence="2">The sequence shown here is derived from an EMBL/GenBank/DDBJ whole genome shotgun (WGS) entry which is preliminary data.</text>
</comment>
<gene>
    <name evidence="2" type="ORF">A2Z42_01645</name>
</gene>
<reference evidence="2 3" key="1">
    <citation type="journal article" date="2016" name="Nat. Commun.">
        <title>Thousands of microbial genomes shed light on interconnected biogeochemical processes in an aquifer system.</title>
        <authorList>
            <person name="Anantharaman K."/>
            <person name="Brown C.T."/>
            <person name="Hug L.A."/>
            <person name="Sharon I."/>
            <person name="Castelle C.J."/>
            <person name="Probst A.J."/>
            <person name="Thomas B.C."/>
            <person name="Singh A."/>
            <person name="Wilkins M.J."/>
            <person name="Karaoz U."/>
            <person name="Brodie E.L."/>
            <person name="Williams K.H."/>
            <person name="Hubbard S.S."/>
            <person name="Banfield J.F."/>
        </authorList>
    </citation>
    <scope>NUCLEOTIDE SEQUENCE [LARGE SCALE GENOMIC DNA]</scope>
</reference>
<proteinExistence type="predicted"/>
<accession>A0A1G1WI09</accession>
<keyword evidence="1" id="KW-0472">Membrane</keyword>
<dbReference type="Proteomes" id="UP000176645">
    <property type="component" value="Unassembled WGS sequence"/>
</dbReference>
<evidence type="ECO:0000313" key="2">
    <source>
        <dbReference type="EMBL" id="OGY27355.1"/>
    </source>
</evidence>
<organism evidence="2 3">
    <name type="scientific">Candidatus Woykebacteria bacterium RBG_19FT_COMBO_43_10</name>
    <dbReference type="NCBI Taxonomy" id="1802598"/>
    <lineage>
        <taxon>Bacteria</taxon>
        <taxon>Candidatus Woykeibacteriota</taxon>
    </lineage>
</organism>
<feature type="transmembrane region" description="Helical" evidence="1">
    <location>
        <begin position="100"/>
        <end position="116"/>
    </location>
</feature>
<sequence length="249" mass="27357">MAPKTYLLAQLLILIGLSLSFTPASSIWLSLLVAWSVAILLELILNAARKKIVHLPDAALISATIIVGVLASSTPTPIIALVVAISILAKHFVHYKGKHIFNPANLGILLAVFILGQNPEWWITSNVFAIVGLGLFVMYKLRRLLTPIIFLALYFLLLFITTSDIHLEFIKNSLVADFSIYFFAFIMLPEPQTAAWTSKGRYINSGLTATIGVILSLLQVKAPLIVALAATNLLTPLVNNYTKTKKYEN</sequence>
<evidence type="ECO:0008006" key="4">
    <source>
        <dbReference type="Google" id="ProtNLM"/>
    </source>
</evidence>
<feature type="transmembrane region" description="Helical" evidence="1">
    <location>
        <begin position="144"/>
        <end position="163"/>
    </location>
</feature>
<keyword evidence="1" id="KW-1133">Transmembrane helix</keyword>